<evidence type="ECO:0000313" key="2">
    <source>
        <dbReference type="Proteomes" id="UP001329151"/>
    </source>
</evidence>
<dbReference type="Gene3D" id="1.10.3210.10">
    <property type="entry name" value="Hypothetical protein af1432"/>
    <property type="match status" value="1"/>
</dbReference>
<dbReference type="Pfam" id="PF13487">
    <property type="entry name" value="HD_5"/>
    <property type="match status" value="1"/>
</dbReference>
<dbReference type="PANTHER" id="PTHR43155">
    <property type="entry name" value="CYCLIC DI-GMP PHOSPHODIESTERASE PA4108-RELATED"/>
    <property type="match status" value="1"/>
</dbReference>
<dbReference type="RefSeq" id="WP_130557930.1">
    <property type="nucleotide sequence ID" value="NZ_AP028947.1"/>
</dbReference>
<keyword evidence="2" id="KW-1185">Reference proteome</keyword>
<protein>
    <recommendedName>
        <fullName evidence="3">HD-GYP domain-containing protein</fullName>
    </recommendedName>
</protein>
<dbReference type="SUPFAM" id="SSF109604">
    <property type="entry name" value="HD-domain/PDEase-like"/>
    <property type="match status" value="1"/>
</dbReference>
<gene>
    <name evidence="1" type="ORF">RGQ30_24430</name>
</gene>
<accession>A0AA86IZZ6</accession>
<dbReference type="PANTHER" id="PTHR43155:SF2">
    <property type="entry name" value="CYCLIC DI-GMP PHOSPHODIESTERASE PA4108"/>
    <property type="match status" value="1"/>
</dbReference>
<dbReference type="Proteomes" id="UP001329151">
    <property type="component" value="Chromosome"/>
</dbReference>
<sequence length="361" mass="40197">MLINISDAQVVQPLLQRKSLSPEHLYLYSGKRFTPGSRVAGESLVALETELTQSTLLYLQAQDLFEELDCCHKVLSKALVDEEPETFVPVLNELAERFRHIAVHHFDLAYAYLAWHTSDDYPVMHHMLVALTLMRVGMCSNQFSEAELMSHLKAALTMNISMLTLQARLRAQTEPLTRDQRETIRKHPEQSANKLKLLGVKDEVWIESVRMHHELPDGSGYPNQVSNSNVGSVLLSVCDSFNARMAQRDYRSNFTAEQAVKDLFAQADHLYSCFTAIILEQLGIYPAGSLVQLTGNQIGCSLIRGETAITPVVLVFRNLPSPGPGAALVDTSGEGNKVRHALPRRDLGKLPGLLELLSKVV</sequence>
<proteinExistence type="predicted"/>
<evidence type="ECO:0008006" key="3">
    <source>
        <dbReference type="Google" id="ProtNLM"/>
    </source>
</evidence>
<dbReference type="KEGG" id="lto:RGQ30_24430"/>
<organism evidence="1 2">
    <name type="scientific">Limnobacter thiooxidans</name>
    <dbReference type="NCBI Taxonomy" id="131080"/>
    <lineage>
        <taxon>Bacteria</taxon>
        <taxon>Pseudomonadati</taxon>
        <taxon>Pseudomonadota</taxon>
        <taxon>Betaproteobacteria</taxon>
        <taxon>Burkholderiales</taxon>
        <taxon>Burkholderiaceae</taxon>
        <taxon>Limnobacter</taxon>
    </lineage>
</organism>
<evidence type="ECO:0000313" key="1">
    <source>
        <dbReference type="EMBL" id="BET26942.1"/>
    </source>
</evidence>
<dbReference type="AlphaFoldDB" id="A0AA86IZZ6"/>
<reference evidence="1 2" key="1">
    <citation type="submission" date="2023-10" db="EMBL/GenBank/DDBJ databases">
        <title>Complete Genome Sequence of Limnobacter thiooxidans CS-K2T, Isolated from freshwater lake sediments in Bavaria, Germany.</title>
        <authorList>
            <person name="Naruki M."/>
            <person name="Watanabe A."/>
            <person name="Warashina T."/>
            <person name="Morita T."/>
            <person name="Arakawa K."/>
        </authorList>
    </citation>
    <scope>NUCLEOTIDE SEQUENCE [LARGE SCALE GENOMIC DNA]</scope>
    <source>
        <strain evidence="1 2">CS-K2</strain>
    </source>
</reference>
<dbReference type="EMBL" id="AP028947">
    <property type="protein sequence ID" value="BET26942.1"/>
    <property type="molecule type" value="Genomic_DNA"/>
</dbReference>
<name>A0AA86IZZ6_9BURK</name>